<accession>A0A926IGJ9</accession>
<keyword evidence="6" id="KW-1185">Reference proteome</keyword>
<evidence type="ECO:0000256" key="2">
    <source>
        <dbReference type="SAM" id="MobiDB-lite"/>
    </source>
</evidence>
<comment type="caution">
    <text evidence="5">The sequence shown here is derived from an EMBL/GenBank/DDBJ whole genome shotgun (WGS) entry which is preliminary data.</text>
</comment>
<feature type="chain" id="PRO_5039675413" evidence="3">
    <location>
        <begin position="20"/>
        <end position="302"/>
    </location>
</feature>
<dbReference type="Pfam" id="PF00497">
    <property type="entry name" value="SBP_bac_3"/>
    <property type="match status" value="1"/>
</dbReference>
<feature type="region of interest" description="Disordered" evidence="2">
    <location>
        <begin position="25"/>
        <end position="67"/>
    </location>
</feature>
<evidence type="ECO:0000313" key="5">
    <source>
        <dbReference type="EMBL" id="MBC8584160.1"/>
    </source>
</evidence>
<dbReference type="RefSeq" id="WP_262394012.1">
    <property type="nucleotide sequence ID" value="NZ_JACRTD010000001.1"/>
</dbReference>
<reference evidence="5" key="1">
    <citation type="submission" date="2020-08" db="EMBL/GenBank/DDBJ databases">
        <title>Genome public.</title>
        <authorList>
            <person name="Liu C."/>
            <person name="Sun Q."/>
        </authorList>
    </citation>
    <scope>NUCLEOTIDE SEQUENCE</scope>
    <source>
        <strain evidence="5">NSJ-64</strain>
    </source>
</reference>
<protein>
    <submittedName>
        <fullName evidence="5">Amino acid ABC transporter substrate-binding protein</fullName>
    </submittedName>
</protein>
<name>A0A926IGJ9_9FIRM</name>
<dbReference type="CDD" id="cd00996">
    <property type="entry name" value="PBP2_AatB_like"/>
    <property type="match status" value="1"/>
</dbReference>
<dbReference type="SUPFAM" id="SSF53850">
    <property type="entry name" value="Periplasmic binding protein-like II"/>
    <property type="match status" value="1"/>
</dbReference>
<keyword evidence="1 3" id="KW-0732">Signal</keyword>
<evidence type="ECO:0000256" key="1">
    <source>
        <dbReference type="ARBA" id="ARBA00022729"/>
    </source>
</evidence>
<feature type="signal peptide" evidence="3">
    <location>
        <begin position="1"/>
        <end position="19"/>
    </location>
</feature>
<dbReference type="AlphaFoldDB" id="A0A926IGJ9"/>
<organism evidence="5 6">
    <name type="scientific">Youxingia wuxianensis</name>
    <dbReference type="NCBI Taxonomy" id="2763678"/>
    <lineage>
        <taxon>Bacteria</taxon>
        <taxon>Bacillati</taxon>
        <taxon>Bacillota</taxon>
        <taxon>Clostridia</taxon>
        <taxon>Eubacteriales</taxon>
        <taxon>Oscillospiraceae</taxon>
        <taxon>Youxingia</taxon>
    </lineage>
</organism>
<dbReference type="Gene3D" id="3.40.190.10">
    <property type="entry name" value="Periplasmic binding protein-like II"/>
    <property type="match status" value="2"/>
</dbReference>
<dbReference type="InterPro" id="IPR001638">
    <property type="entry name" value="Solute-binding_3/MltF_N"/>
</dbReference>
<feature type="compositionally biased region" description="Low complexity" evidence="2">
    <location>
        <begin position="25"/>
        <end position="48"/>
    </location>
</feature>
<feature type="domain" description="Solute-binding protein family 3/N-terminal" evidence="4">
    <location>
        <begin position="73"/>
        <end position="297"/>
    </location>
</feature>
<evidence type="ECO:0000256" key="3">
    <source>
        <dbReference type="SAM" id="SignalP"/>
    </source>
</evidence>
<dbReference type="PANTHER" id="PTHR35936">
    <property type="entry name" value="MEMBRANE-BOUND LYTIC MUREIN TRANSGLYCOSYLASE F"/>
    <property type="match status" value="1"/>
</dbReference>
<evidence type="ECO:0000313" key="6">
    <source>
        <dbReference type="Proteomes" id="UP000623678"/>
    </source>
</evidence>
<dbReference type="SMART" id="SM00062">
    <property type="entry name" value="PBPb"/>
    <property type="match status" value="1"/>
</dbReference>
<proteinExistence type="predicted"/>
<evidence type="ECO:0000259" key="4">
    <source>
        <dbReference type="SMART" id="SM00062"/>
    </source>
</evidence>
<sequence length="302" mass="32773">MKKLLAIFIAVLMCATLFAACGSNDATQPADAPSTDAPAEDAAPADDAAPAEEEQTPAEDAPSDTVPVEEMTKLVLGLDASFPPMGFTDQDNNIIGVDIDLAKEVCTRLGIEFEAKPIDWATKEMELDTGKIDVIWNGMTVTDERKEAFELSRSYMNNTQVIVVMNDSTIASKADLADKVVAAQTDSSGESVLMADEIYASIKDGAHKQYADYVTALNDLALGRIDAIVMDEVVARYYIEQNAQPMTVLEETLSPEEYAIAAKKGRTDLIEAIDKTLDEMQADGTLDKISLQWFGKEGMILR</sequence>
<dbReference type="PROSITE" id="PS51257">
    <property type="entry name" value="PROKAR_LIPOPROTEIN"/>
    <property type="match status" value="1"/>
</dbReference>
<gene>
    <name evidence="5" type="ORF">H8705_00995</name>
</gene>
<dbReference type="Proteomes" id="UP000623678">
    <property type="component" value="Unassembled WGS sequence"/>
</dbReference>
<dbReference type="EMBL" id="JACRTD010000001">
    <property type="protein sequence ID" value="MBC8584160.1"/>
    <property type="molecule type" value="Genomic_DNA"/>
</dbReference>
<dbReference type="PANTHER" id="PTHR35936:SF34">
    <property type="entry name" value="ABC TRANSPORTER EXTRACELLULAR-BINDING PROTEIN YCKB-RELATED"/>
    <property type="match status" value="1"/>
</dbReference>